<dbReference type="EMBL" id="MCGN01000003">
    <property type="protein sequence ID" value="ORY99258.1"/>
    <property type="molecule type" value="Genomic_DNA"/>
</dbReference>
<feature type="region of interest" description="Disordered" evidence="2">
    <location>
        <begin position="1"/>
        <end position="117"/>
    </location>
</feature>
<dbReference type="STRING" id="13706.A0A1X2HJN4"/>
<protein>
    <recommendedName>
        <fullName evidence="3">t-SNARE coiled-coil homology domain-containing protein</fullName>
    </recommendedName>
</protein>
<organism evidence="4 5">
    <name type="scientific">Syncephalastrum racemosum</name>
    <name type="common">Filamentous fungus</name>
    <dbReference type="NCBI Taxonomy" id="13706"/>
    <lineage>
        <taxon>Eukaryota</taxon>
        <taxon>Fungi</taxon>
        <taxon>Fungi incertae sedis</taxon>
        <taxon>Mucoromycota</taxon>
        <taxon>Mucoromycotina</taxon>
        <taxon>Mucoromycetes</taxon>
        <taxon>Mucorales</taxon>
        <taxon>Syncephalastraceae</taxon>
        <taxon>Syncephalastrum</taxon>
    </lineage>
</organism>
<feature type="compositionally biased region" description="Polar residues" evidence="2">
    <location>
        <begin position="18"/>
        <end position="42"/>
    </location>
</feature>
<dbReference type="PROSITE" id="PS50192">
    <property type="entry name" value="T_SNARE"/>
    <property type="match status" value="1"/>
</dbReference>
<dbReference type="PANTHER" id="PTHR19305:SF9">
    <property type="entry name" value="SYNAPTOSOMAL-ASSOCIATED PROTEIN 29"/>
    <property type="match status" value="1"/>
</dbReference>
<dbReference type="CDD" id="cd15857">
    <property type="entry name" value="SNARE_SEC9C"/>
    <property type="match status" value="1"/>
</dbReference>
<dbReference type="PANTHER" id="PTHR19305">
    <property type="entry name" value="SYNAPTOSOMAL ASSOCIATED PROTEIN"/>
    <property type="match status" value="1"/>
</dbReference>
<feature type="compositionally biased region" description="Basic and acidic residues" evidence="2">
    <location>
        <begin position="254"/>
        <end position="263"/>
    </location>
</feature>
<evidence type="ECO:0000256" key="2">
    <source>
        <dbReference type="SAM" id="MobiDB-lite"/>
    </source>
</evidence>
<feature type="domain" description="T-SNARE coiled-coil homology" evidence="3">
    <location>
        <begin position="272"/>
        <end position="334"/>
    </location>
</feature>
<comment type="caution">
    <text evidence="4">The sequence shown here is derived from an EMBL/GenBank/DDBJ whole genome shotgun (WGS) entry which is preliminary data.</text>
</comment>
<reference evidence="4 5" key="1">
    <citation type="submission" date="2016-07" db="EMBL/GenBank/DDBJ databases">
        <title>Pervasive Adenine N6-methylation of Active Genes in Fungi.</title>
        <authorList>
            <consortium name="DOE Joint Genome Institute"/>
            <person name="Mondo S.J."/>
            <person name="Dannebaum R.O."/>
            <person name="Kuo R.C."/>
            <person name="Labutti K."/>
            <person name="Haridas S."/>
            <person name="Kuo A."/>
            <person name="Salamov A."/>
            <person name="Ahrendt S.R."/>
            <person name="Lipzen A."/>
            <person name="Sullivan W."/>
            <person name="Andreopoulos W.B."/>
            <person name="Clum A."/>
            <person name="Lindquist E."/>
            <person name="Daum C."/>
            <person name="Ramamoorthy G.K."/>
            <person name="Gryganskyi A."/>
            <person name="Culley D."/>
            <person name="Magnuson J.K."/>
            <person name="James T.Y."/>
            <person name="O'Malley M.A."/>
            <person name="Stajich J.E."/>
            <person name="Spatafora J.W."/>
            <person name="Visel A."/>
            <person name="Grigoriev I.V."/>
        </authorList>
    </citation>
    <scope>NUCLEOTIDE SEQUENCE [LARGE SCALE GENOMIC DNA]</scope>
    <source>
        <strain evidence="4 5">NRRL 2496</strain>
    </source>
</reference>
<keyword evidence="5" id="KW-1185">Reference proteome</keyword>
<gene>
    <name evidence="4" type="ORF">BCR43DRAFT_488977</name>
</gene>
<dbReference type="CDD" id="cd15886">
    <property type="entry name" value="SNARE_SEC9N"/>
    <property type="match status" value="1"/>
</dbReference>
<dbReference type="GO" id="GO:0006906">
    <property type="term" value="P:vesicle fusion"/>
    <property type="evidence" value="ECO:0007669"/>
    <property type="project" value="TreeGrafter"/>
</dbReference>
<dbReference type="GO" id="GO:0005886">
    <property type="term" value="C:plasma membrane"/>
    <property type="evidence" value="ECO:0007669"/>
    <property type="project" value="TreeGrafter"/>
</dbReference>
<evidence type="ECO:0000313" key="5">
    <source>
        <dbReference type="Proteomes" id="UP000242180"/>
    </source>
</evidence>
<evidence type="ECO:0000259" key="3">
    <source>
        <dbReference type="PROSITE" id="PS50192"/>
    </source>
</evidence>
<dbReference type="GO" id="GO:0031201">
    <property type="term" value="C:SNARE complex"/>
    <property type="evidence" value="ECO:0007669"/>
    <property type="project" value="TreeGrafter"/>
</dbReference>
<dbReference type="OrthoDB" id="18679at2759"/>
<dbReference type="FunCoup" id="A0A1X2HJN4">
    <property type="interactions" value="32"/>
</dbReference>
<dbReference type="Gene3D" id="1.20.5.110">
    <property type="match status" value="2"/>
</dbReference>
<feature type="region of interest" description="Disordered" evidence="2">
    <location>
        <begin position="236"/>
        <end position="263"/>
    </location>
</feature>
<dbReference type="Proteomes" id="UP000242180">
    <property type="component" value="Unassembled WGS sequence"/>
</dbReference>
<dbReference type="InterPro" id="IPR000727">
    <property type="entry name" value="T_SNARE_dom"/>
</dbReference>
<dbReference type="AlphaFoldDB" id="A0A1X2HJN4"/>
<name>A0A1X2HJN4_SYNRA</name>
<comment type="similarity">
    <text evidence="1">Belongs to the SNAP-25 family.</text>
</comment>
<dbReference type="GO" id="GO:0006887">
    <property type="term" value="P:exocytosis"/>
    <property type="evidence" value="ECO:0007669"/>
    <property type="project" value="TreeGrafter"/>
</dbReference>
<sequence>MFWKKKDKSSPSVSSASTNPFESDSPASTPASSEYSQAPQKSYQDDGYAGSGGRYGTRRNDEYEAQARNDLFGGARPQPSGRYSGREDPDDAYSNSRFGAQAQEDEEDQEIQGLKQQIRNVKQDSLASTRNALAKIAETEQSAAHTMNMLGEQSTQLANVDRNLDLSKAYSDRAASQADELKQLNRSIFIPVVKNPFTRSKRAQREIDGLRQDHAEHMEERDRIRQFEYESNARIEQAQRRNERVSANAGYQRGRSESDRRKYQFEADEEDDAIEDEIDNNLDLLGGATSRLKNMALTMNEELGSQNKQLDKVNRKVDPLSDRLVATTHKLNKTR</sequence>
<dbReference type="SUPFAM" id="SSF58038">
    <property type="entry name" value="SNARE fusion complex"/>
    <property type="match status" value="2"/>
</dbReference>
<dbReference type="SMART" id="SM00397">
    <property type="entry name" value="t_SNARE"/>
    <property type="match status" value="2"/>
</dbReference>
<dbReference type="InParanoid" id="A0A1X2HJN4"/>
<evidence type="ECO:0000313" key="4">
    <source>
        <dbReference type="EMBL" id="ORY99258.1"/>
    </source>
</evidence>
<evidence type="ECO:0000256" key="1">
    <source>
        <dbReference type="ARBA" id="ARBA00009480"/>
    </source>
</evidence>
<feature type="compositionally biased region" description="Basic and acidic residues" evidence="2">
    <location>
        <begin position="58"/>
        <end position="67"/>
    </location>
</feature>
<dbReference type="GO" id="GO:0019905">
    <property type="term" value="F:syntaxin binding"/>
    <property type="evidence" value="ECO:0007669"/>
    <property type="project" value="TreeGrafter"/>
</dbReference>
<dbReference type="GO" id="GO:0005484">
    <property type="term" value="F:SNAP receptor activity"/>
    <property type="evidence" value="ECO:0007669"/>
    <property type="project" value="TreeGrafter"/>
</dbReference>
<accession>A0A1X2HJN4</accession>
<dbReference type="OMA" id="TNQRMER"/>
<proteinExistence type="inferred from homology"/>